<evidence type="ECO:0000313" key="3">
    <source>
        <dbReference type="Proteomes" id="UP000320481"/>
    </source>
</evidence>
<keyword evidence="2" id="KW-0808">Transferase</keyword>
<evidence type="ECO:0000313" key="2">
    <source>
        <dbReference type="EMBL" id="TWV47493.1"/>
    </source>
</evidence>
<gene>
    <name evidence="2" type="ORF">FRZ03_13855</name>
</gene>
<dbReference type="EMBL" id="VOGW01000080">
    <property type="protein sequence ID" value="TWV47493.1"/>
    <property type="molecule type" value="Genomic_DNA"/>
</dbReference>
<dbReference type="InterPro" id="IPR052939">
    <property type="entry name" value="23S_rRNA_MeTrnsfrase_RlmA"/>
</dbReference>
<name>A0A5C6JU26_9ACTN</name>
<evidence type="ECO:0000259" key="1">
    <source>
        <dbReference type="Pfam" id="PF08241"/>
    </source>
</evidence>
<keyword evidence="2" id="KW-0489">Methyltransferase</keyword>
<keyword evidence="3" id="KW-1185">Reference proteome</keyword>
<dbReference type="SUPFAM" id="SSF53335">
    <property type="entry name" value="S-adenosyl-L-methionine-dependent methyltransferases"/>
    <property type="match status" value="1"/>
</dbReference>
<dbReference type="GO" id="GO:0008757">
    <property type="term" value="F:S-adenosylmethionine-dependent methyltransferase activity"/>
    <property type="evidence" value="ECO:0007669"/>
    <property type="project" value="InterPro"/>
</dbReference>
<dbReference type="RefSeq" id="WP_146465452.1">
    <property type="nucleotide sequence ID" value="NZ_VOGW01000080.1"/>
</dbReference>
<accession>A0A5C6JU26</accession>
<dbReference type="PANTHER" id="PTHR43460:SF1">
    <property type="entry name" value="METHYLTRANSFERASE TYPE 11 DOMAIN-CONTAINING PROTEIN"/>
    <property type="match status" value="1"/>
</dbReference>
<dbReference type="InterPro" id="IPR029063">
    <property type="entry name" value="SAM-dependent_MTases_sf"/>
</dbReference>
<dbReference type="GO" id="GO:0032259">
    <property type="term" value="P:methylation"/>
    <property type="evidence" value="ECO:0007669"/>
    <property type="project" value="UniProtKB-KW"/>
</dbReference>
<dbReference type="Proteomes" id="UP000320481">
    <property type="component" value="Unassembled WGS sequence"/>
</dbReference>
<proteinExistence type="predicted"/>
<dbReference type="InterPro" id="IPR013216">
    <property type="entry name" value="Methyltransf_11"/>
</dbReference>
<dbReference type="AlphaFoldDB" id="A0A5C6JU26"/>
<dbReference type="CDD" id="cd02440">
    <property type="entry name" value="AdoMet_MTases"/>
    <property type="match status" value="1"/>
</dbReference>
<dbReference type="Gene3D" id="3.40.50.150">
    <property type="entry name" value="Vaccinia Virus protein VP39"/>
    <property type="match status" value="1"/>
</dbReference>
<organism evidence="2 3">
    <name type="scientific">Streptomyces misionensis</name>
    <dbReference type="NCBI Taxonomy" id="67331"/>
    <lineage>
        <taxon>Bacteria</taxon>
        <taxon>Bacillati</taxon>
        <taxon>Actinomycetota</taxon>
        <taxon>Actinomycetes</taxon>
        <taxon>Kitasatosporales</taxon>
        <taxon>Streptomycetaceae</taxon>
        <taxon>Streptomyces</taxon>
    </lineage>
</organism>
<sequence>MTGKPSFAELVAEGAAVPTEGWDFSWFEGRASEARPSWGYARSAGERLARAEAALDVQTGGGEVLAFALDSAAPARPALIAATEGWAPNAAKATALLRPRGAVVVTAPDDAPLPFADEAFDLVLSRHPVTPHWAEIARVLRPGGTYFAQHVGPASVFELVEYFLGPQPASARGARDPERERAAAEAAGLEIVGLRAERLRMEFHDIAAVVHFLRKVVWMVPGFTVEAYEPQLRSLHERIEREGPFVAHSARHLVDARKPHPA</sequence>
<dbReference type="PANTHER" id="PTHR43460">
    <property type="entry name" value="METHYLTRANSFERASE"/>
    <property type="match status" value="1"/>
</dbReference>
<protein>
    <submittedName>
        <fullName evidence="2">Class I SAM-dependent methyltransferase</fullName>
    </submittedName>
</protein>
<dbReference type="Pfam" id="PF08241">
    <property type="entry name" value="Methyltransf_11"/>
    <property type="match status" value="1"/>
</dbReference>
<reference evidence="2" key="1">
    <citation type="journal article" date="2019" name="Microbiol. Resour. Announc.">
        <title>Draft Genomic Sequences of Streptomyces misionensis and Streptomyces albidoflavus, bacteria applied for phytopathogen biocontrol.</title>
        <authorList>
            <person name="Pylro V."/>
            <person name="Dias A."/>
            <person name="Andreote F."/>
            <person name="Varani A."/>
            <person name="Andreote C."/>
            <person name="Bernardo E."/>
            <person name="Martins T."/>
        </authorList>
    </citation>
    <scope>NUCLEOTIDE SEQUENCE [LARGE SCALE GENOMIC DNA]</scope>
    <source>
        <strain evidence="2">66</strain>
    </source>
</reference>
<feature type="domain" description="Methyltransferase type 11" evidence="1">
    <location>
        <begin position="55"/>
        <end position="147"/>
    </location>
</feature>
<comment type="caution">
    <text evidence="2">The sequence shown here is derived from an EMBL/GenBank/DDBJ whole genome shotgun (WGS) entry which is preliminary data.</text>
</comment>